<gene>
    <name evidence="1" type="ORF">RPERSI_LOCUS36474</name>
</gene>
<evidence type="ECO:0000313" key="1">
    <source>
        <dbReference type="EMBL" id="CAG8851236.1"/>
    </source>
</evidence>
<accession>A0ACA9SYY7</accession>
<dbReference type="EMBL" id="CAJVQC010175004">
    <property type="protein sequence ID" value="CAG8851236.1"/>
    <property type="molecule type" value="Genomic_DNA"/>
</dbReference>
<feature type="non-terminal residue" evidence="1">
    <location>
        <position position="128"/>
    </location>
</feature>
<evidence type="ECO:0000313" key="2">
    <source>
        <dbReference type="Proteomes" id="UP000789920"/>
    </source>
</evidence>
<organism evidence="1 2">
    <name type="scientific">Racocetra persica</name>
    <dbReference type="NCBI Taxonomy" id="160502"/>
    <lineage>
        <taxon>Eukaryota</taxon>
        <taxon>Fungi</taxon>
        <taxon>Fungi incertae sedis</taxon>
        <taxon>Mucoromycota</taxon>
        <taxon>Glomeromycotina</taxon>
        <taxon>Glomeromycetes</taxon>
        <taxon>Diversisporales</taxon>
        <taxon>Gigasporaceae</taxon>
        <taxon>Racocetra</taxon>
    </lineage>
</organism>
<reference evidence="1" key="1">
    <citation type="submission" date="2021-06" db="EMBL/GenBank/DDBJ databases">
        <authorList>
            <person name="Kallberg Y."/>
            <person name="Tangrot J."/>
            <person name="Rosling A."/>
        </authorList>
    </citation>
    <scope>NUCLEOTIDE SEQUENCE</scope>
    <source>
        <strain evidence="1">MA461A</strain>
    </source>
</reference>
<comment type="caution">
    <text evidence="1">The sequence shown here is derived from an EMBL/GenBank/DDBJ whole genome shotgun (WGS) entry which is preliminary data.</text>
</comment>
<name>A0ACA9SYY7_9GLOM</name>
<protein>
    <submittedName>
        <fullName evidence="1">15866_t:CDS:1</fullName>
    </submittedName>
</protein>
<proteinExistence type="predicted"/>
<feature type="non-terminal residue" evidence="1">
    <location>
        <position position="1"/>
    </location>
</feature>
<dbReference type="Proteomes" id="UP000789920">
    <property type="component" value="Unassembled WGS sequence"/>
</dbReference>
<keyword evidence="2" id="KW-1185">Reference proteome</keyword>
<sequence length="128" mass="15064">WVISWFVPPPTKNDKKTEETRRWLTDKEIDWACGGMKEKQMPGSFPGSEVPSKFKILPAHQFHLVREAQRWNKEEELFTYLLSELTSGDCEIVFIPVNQTNYHWSLLVFETKSKKFYHWDSLGGANWG</sequence>